<dbReference type="PANTHER" id="PTHR30408:SF12">
    <property type="entry name" value="TYPE I RESTRICTION ENZYME MJAVIII SPECIFICITY SUBUNIT"/>
    <property type="match status" value="1"/>
</dbReference>
<feature type="domain" description="Type I restriction modification DNA specificity" evidence="4">
    <location>
        <begin position="50"/>
        <end position="157"/>
    </location>
</feature>
<evidence type="ECO:0000256" key="3">
    <source>
        <dbReference type="ARBA" id="ARBA00023125"/>
    </source>
</evidence>
<dbReference type="PANTHER" id="PTHR30408">
    <property type="entry name" value="TYPE-1 RESTRICTION ENZYME ECOKI SPECIFICITY PROTEIN"/>
    <property type="match status" value="1"/>
</dbReference>
<name>A0ABS8N169_9CLOT</name>
<organism evidence="5 6">
    <name type="scientific">Clostridium aromativorans</name>
    <dbReference type="NCBI Taxonomy" id="2836848"/>
    <lineage>
        <taxon>Bacteria</taxon>
        <taxon>Bacillati</taxon>
        <taxon>Bacillota</taxon>
        <taxon>Clostridia</taxon>
        <taxon>Eubacteriales</taxon>
        <taxon>Clostridiaceae</taxon>
        <taxon>Clostridium</taxon>
    </lineage>
</organism>
<sequence>MERNEQAPMNDEYPLMAFIANEGVAPKGERYDRSSLVSDAENKLYKRTEFGDFIYSSNNLETGSIGLNKYGKASISPVYSIFQPTGIADSDFLGRRLVRKDFINAMVKWRQGVIYGQWRIHESDFIKIEIPVPSITEQRKIGAFLDNLDNLIALHQRESFLIMIPG</sequence>
<keyword evidence="5" id="KW-0540">Nuclease</keyword>
<dbReference type="GO" id="GO:0016787">
    <property type="term" value="F:hydrolase activity"/>
    <property type="evidence" value="ECO:0007669"/>
    <property type="project" value="UniProtKB-KW"/>
</dbReference>
<dbReference type="RefSeq" id="WP_229980560.1">
    <property type="nucleotide sequence ID" value="NZ_JAJJPB010000001.1"/>
</dbReference>
<dbReference type="InterPro" id="IPR000055">
    <property type="entry name" value="Restrct_endonuc_typeI_TRD"/>
</dbReference>
<evidence type="ECO:0000313" key="5">
    <source>
        <dbReference type="EMBL" id="MCC9293544.1"/>
    </source>
</evidence>
<proteinExistence type="inferred from homology"/>
<dbReference type="SUPFAM" id="SSF116734">
    <property type="entry name" value="DNA methylase specificity domain"/>
    <property type="match status" value="1"/>
</dbReference>
<accession>A0ABS8N169</accession>
<comment type="similarity">
    <text evidence="1">Belongs to the type-I restriction system S methylase family.</text>
</comment>
<keyword evidence="5" id="KW-0378">Hydrolase</keyword>
<gene>
    <name evidence="5" type="ORF">LN736_01470</name>
</gene>
<dbReference type="InterPro" id="IPR052021">
    <property type="entry name" value="Type-I_RS_S_subunit"/>
</dbReference>
<evidence type="ECO:0000256" key="2">
    <source>
        <dbReference type="ARBA" id="ARBA00022747"/>
    </source>
</evidence>
<dbReference type="Gene3D" id="3.90.220.20">
    <property type="entry name" value="DNA methylase specificity domains"/>
    <property type="match status" value="1"/>
</dbReference>
<protein>
    <submittedName>
        <fullName evidence="5">Restriction endonuclease subunit S</fullName>
        <ecNumber evidence="5">3.1.21.-</ecNumber>
    </submittedName>
</protein>
<keyword evidence="5" id="KW-0255">Endonuclease</keyword>
<dbReference type="EC" id="3.1.21.-" evidence="5"/>
<reference evidence="5" key="1">
    <citation type="submission" date="2021-11" db="EMBL/GenBank/DDBJ databases">
        <authorList>
            <person name="Qingchun L."/>
            <person name="Dong Z."/>
            <person name="Zongwei Q."/>
            <person name="Jia Z."/>
            <person name="Duotao L."/>
        </authorList>
    </citation>
    <scope>NUCLEOTIDE SEQUENCE</scope>
    <source>
        <strain evidence="5">WLY-B-L2</strain>
    </source>
</reference>
<dbReference type="GO" id="GO:0004519">
    <property type="term" value="F:endonuclease activity"/>
    <property type="evidence" value="ECO:0007669"/>
    <property type="project" value="UniProtKB-KW"/>
</dbReference>
<dbReference type="InterPro" id="IPR044946">
    <property type="entry name" value="Restrct_endonuc_typeI_TRD_sf"/>
</dbReference>
<keyword evidence="3" id="KW-0238">DNA-binding</keyword>
<comment type="caution">
    <text evidence="5">The sequence shown here is derived from an EMBL/GenBank/DDBJ whole genome shotgun (WGS) entry which is preliminary data.</text>
</comment>
<evidence type="ECO:0000256" key="1">
    <source>
        <dbReference type="ARBA" id="ARBA00010923"/>
    </source>
</evidence>
<evidence type="ECO:0000259" key="4">
    <source>
        <dbReference type="Pfam" id="PF01420"/>
    </source>
</evidence>
<dbReference type="Pfam" id="PF01420">
    <property type="entry name" value="Methylase_S"/>
    <property type="match status" value="1"/>
</dbReference>
<dbReference type="Proteomes" id="UP001165422">
    <property type="component" value="Unassembled WGS sequence"/>
</dbReference>
<dbReference type="EMBL" id="JAJJPB010000001">
    <property type="protein sequence ID" value="MCC9293544.1"/>
    <property type="molecule type" value="Genomic_DNA"/>
</dbReference>
<keyword evidence="6" id="KW-1185">Reference proteome</keyword>
<keyword evidence="2" id="KW-0680">Restriction system</keyword>
<evidence type="ECO:0000313" key="6">
    <source>
        <dbReference type="Proteomes" id="UP001165422"/>
    </source>
</evidence>